<gene>
    <name evidence="3" type="ORF">METZ01_LOCUS197282</name>
</gene>
<keyword evidence="1" id="KW-0560">Oxidoreductase</keyword>
<dbReference type="InterPro" id="IPR050564">
    <property type="entry name" value="F420-G6PD/mer"/>
</dbReference>
<dbReference type="SUPFAM" id="SSF51679">
    <property type="entry name" value="Bacterial luciferase-like"/>
    <property type="match status" value="1"/>
</dbReference>
<dbReference type="Pfam" id="PF00296">
    <property type="entry name" value="Bac_luciferase"/>
    <property type="match status" value="1"/>
</dbReference>
<dbReference type="InterPro" id="IPR011251">
    <property type="entry name" value="Luciferase-like_dom"/>
</dbReference>
<dbReference type="CDD" id="cd01097">
    <property type="entry name" value="Tetrahydromethanopterin_reductase"/>
    <property type="match status" value="1"/>
</dbReference>
<feature type="domain" description="Luciferase-like" evidence="2">
    <location>
        <begin position="8"/>
        <end position="289"/>
    </location>
</feature>
<dbReference type="EMBL" id="UINC01042166">
    <property type="protein sequence ID" value="SVB44428.1"/>
    <property type="molecule type" value="Genomic_DNA"/>
</dbReference>
<name>A0A382E1A4_9ZZZZ</name>
<dbReference type="Gene3D" id="3.20.20.30">
    <property type="entry name" value="Luciferase-like domain"/>
    <property type="match status" value="1"/>
</dbReference>
<dbReference type="PANTHER" id="PTHR43244:SF1">
    <property type="entry name" value="5,10-METHYLENETETRAHYDROMETHANOPTERIN REDUCTASE"/>
    <property type="match status" value="1"/>
</dbReference>
<evidence type="ECO:0000256" key="1">
    <source>
        <dbReference type="ARBA" id="ARBA00023002"/>
    </source>
</evidence>
<dbReference type="InterPro" id="IPR036661">
    <property type="entry name" value="Luciferase-like_sf"/>
</dbReference>
<evidence type="ECO:0000259" key="2">
    <source>
        <dbReference type="Pfam" id="PF00296"/>
    </source>
</evidence>
<protein>
    <recommendedName>
        <fullName evidence="2">Luciferase-like domain-containing protein</fullName>
    </recommendedName>
</protein>
<reference evidence="3" key="1">
    <citation type="submission" date="2018-05" db="EMBL/GenBank/DDBJ databases">
        <authorList>
            <person name="Lanie J.A."/>
            <person name="Ng W.-L."/>
            <person name="Kazmierczak K.M."/>
            <person name="Andrzejewski T.M."/>
            <person name="Davidsen T.M."/>
            <person name="Wayne K.J."/>
            <person name="Tettelin H."/>
            <person name="Glass J.I."/>
            <person name="Rusch D."/>
            <person name="Podicherti R."/>
            <person name="Tsui H.-C.T."/>
            <person name="Winkler M.E."/>
        </authorList>
    </citation>
    <scope>NUCLEOTIDE SEQUENCE</scope>
</reference>
<sequence>VSETPFTWDSYTILGALATATSKISLGPGVTNPYIRHPHHLAMSTRTLDRISEGRSFLGIGRSVPEWYSRYLGLEIGDPVNVMRNTLSRLKEFREESNRVLRDEEYSVTSPTPHPLEVEYNCPIYIAAVGPRMIEVAIEFGNGLVFCWPTVEFLERTIPMVKASLERHGRDPEKFKFAVQTGFEVTTNKTDVLEAMKAEMAYIYRFDGIGRAFRSPCYDIERISLELRKNYAGAMKIVEGTSDWNIHRSSRLEIIRGIIPAGLVDEVGFIGTIDEIKKKLGSYKILGVTDMFVPPPQIDDRATDYKIFVNQLNDKI</sequence>
<accession>A0A382E1A4</accession>
<dbReference type="PANTHER" id="PTHR43244">
    <property type="match status" value="1"/>
</dbReference>
<proteinExistence type="predicted"/>
<feature type="non-terminal residue" evidence="3">
    <location>
        <position position="1"/>
    </location>
</feature>
<dbReference type="AlphaFoldDB" id="A0A382E1A4"/>
<organism evidence="3">
    <name type="scientific">marine metagenome</name>
    <dbReference type="NCBI Taxonomy" id="408172"/>
    <lineage>
        <taxon>unclassified sequences</taxon>
        <taxon>metagenomes</taxon>
        <taxon>ecological metagenomes</taxon>
    </lineage>
</organism>
<dbReference type="GO" id="GO:0016705">
    <property type="term" value="F:oxidoreductase activity, acting on paired donors, with incorporation or reduction of molecular oxygen"/>
    <property type="evidence" value="ECO:0007669"/>
    <property type="project" value="InterPro"/>
</dbReference>
<evidence type="ECO:0000313" key="3">
    <source>
        <dbReference type="EMBL" id="SVB44428.1"/>
    </source>
</evidence>